<name>A0ABP9BDF4_9MICC</name>
<dbReference type="Proteomes" id="UP001500187">
    <property type="component" value="Unassembled WGS sequence"/>
</dbReference>
<reference evidence="2" key="1">
    <citation type="journal article" date="2019" name="Int. J. Syst. Evol. Microbiol.">
        <title>The Global Catalogue of Microorganisms (GCM) 10K type strain sequencing project: providing services to taxonomists for standard genome sequencing and annotation.</title>
        <authorList>
            <consortium name="The Broad Institute Genomics Platform"/>
            <consortium name="The Broad Institute Genome Sequencing Center for Infectious Disease"/>
            <person name="Wu L."/>
            <person name="Ma J."/>
        </authorList>
    </citation>
    <scope>NUCLEOTIDE SEQUENCE [LARGE SCALE GENOMIC DNA]</scope>
    <source>
        <strain evidence="2">JCM 18541</strain>
    </source>
</reference>
<dbReference type="EMBL" id="BAABKP010000001">
    <property type="protein sequence ID" value="GAA4792860.1"/>
    <property type="molecule type" value="Genomic_DNA"/>
</dbReference>
<organism evidence="1 2">
    <name type="scientific">Rothia endophytica</name>
    <dbReference type="NCBI Taxonomy" id="1324766"/>
    <lineage>
        <taxon>Bacteria</taxon>
        <taxon>Bacillati</taxon>
        <taxon>Actinomycetota</taxon>
        <taxon>Actinomycetes</taxon>
        <taxon>Micrococcales</taxon>
        <taxon>Micrococcaceae</taxon>
        <taxon>Rothia</taxon>
    </lineage>
</organism>
<protein>
    <recommendedName>
        <fullName evidence="3">Molecular chaperone DnaJ</fullName>
    </recommendedName>
</protein>
<evidence type="ECO:0008006" key="3">
    <source>
        <dbReference type="Google" id="ProtNLM"/>
    </source>
</evidence>
<keyword evidence="2" id="KW-1185">Reference proteome</keyword>
<evidence type="ECO:0000313" key="1">
    <source>
        <dbReference type="EMBL" id="GAA4792860.1"/>
    </source>
</evidence>
<evidence type="ECO:0000313" key="2">
    <source>
        <dbReference type="Proteomes" id="UP001500187"/>
    </source>
</evidence>
<accession>A0ABP9BDF4</accession>
<comment type="caution">
    <text evidence="1">The sequence shown here is derived from an EMBL/GenBank/DDBJ whole genome shotgun (WGS) entry which is preliminary data.</text>
</comment>
<sequence length="75" mass="8190">MPTGTKHYVIRRENGPGSMYDEPCRCMIGHDHNPNGGSIFDSDLERWDMEEGRSRANPDCPACGGSGACALCEDD</sequence>
<gene>
    <name evidence="1" type="ORF">GCM10023352_09280</name>
</gene>
<proteinExistence type="predicted"/>